<name>A0A7V0Z3P7_UNCW3</name>
<dbReference type="InterPro" id="IPR036695">
    <property type="entry name" value="Arg-tRNA-synth_N_sf"/>
</dbReference>
<protein>
    <recommendedName>
        <fullName evidence="10">Arginine--tRNA ligase</fullName>
        <ecNumber evidence="10">6.1.1.19</ecNumber>
    </recommendedName>
    <alternativeName>
        <fullName evidence="10">Arginyl-tRNA synthetase</fullName>
        <shortName evidence="10">ArgRS</shortName>
    </alternativeName>
</protein>
<keyword evidence="8 10" id="KW-0030">Aminoacyl-tRNA synthetase</keyword>
<dbReference type="FunFam" id="1.10.730.10:FF:000008">
    <property type="entry name" value="Arginine--tRNA ligase"/>
    <property type="match status" value="1"/>
</dbReference>
<accession>A0A7V0Z3P7</accession>
<dbReference type="SUPFAM" id="SSF47323">
    <property type="entry name" value="Anticodon-binding domain of a subclass of class I aminoacyl-tRNA synthetases"/>
    <property type="match status" value="1"/>
</dbReference>
<evidence type="ECO:0000256" key="7">
    <source>
        <dbReference type="ARBA" id="ARBA00022917"/>
    </source>
</evidence>
<comment type="catalytic activity">
    <reaction evidence="9 10">
        <text>tRNA(Arg) + L-arginine + ATP = L-arginyl-tRNA(Arg) + AMP + diphosphate</text>
        <dbReference type="Rhea" id="RHEA:20301"/>
        <dbReference type="Rhea" id="RHEA-COMP:9658"/>
        <dbReference type="Rhea" id="RHEA-COMP:9673"/>
        <dbReference type="ChEBI" id="CHEBI:30616"/>
        <dbReference type="ChEBI" id="CHEBI:32682"/>
        <dbReference type="ChEBI" id="CHEBI:33019"/>
        <dbReference type="ChEBI" id="CHEBI:78442"/>
        <dbReference type="ChEBI" id="CHEBI:78513"/>
        <dbReference type="ChEBI" id="CHEBI:456215"/>
        <dbReference type="EC" id="6.1.1.19"/>
    </reaction>
</comment>
<evidence type="ECO:0000256" key="10">
    <source>
        <dbReference type="HAMAP-Rule" id="MF_00123"/>
    </source>
</evidence>
<evidence type="ECO:0000256" key="9">
    <source>
        <dbReference type="ARBA" id="ARBA00049339"/>
    </source>
</evidence>
<dbReference type="Pfam" id="PF03485">
    <property type="entry name" value="Arg_tRNA_synt_N"/>
    <property type="match status" value="1"/>
</dbReference>
<dbReference type="SMART" id="SM01016">
    <property type="entry name" value="Arg_tRNA_synt_N"/>
    <property type="match status" value="1"/>
</dbReference>
<comment type="subcellular location">
    <subcellularLocation>
        <location evidence="1 10">Cytoplasm</location>
    </subcellularLocation>
</comment>
<dbReference type="Pfam" id="PF00750">
    <property type="entry name" value="tRNA-synt_1d"/>
    <property type="match status" value="1"/>
</dbReference>
<dbReference type="InterPro" id="IPR035684">
    <property type="entry name" value="ArgRS_core"/>
</dbReference>
<dbReference type="PANTHER" id="PTHR11956:SF5">
    <property type="entry name" value="ARGININE--TRNA LIGASE, CYTOPLASMIC"/>
    <property type="match status" value="1"/>
</dbReference>
<dbReference type="HAMAP" id="MF_00123">
    <property type="entry name" value="Arg_tRNA_synth"/>
    <property type="match status" value="1"/>
</dbReference>
<evidence type="ECO:0000256" key="1">
    <source>
        <dbReference type="ARBA" id="ARBA00004496"/>
    </source>
</evidence>
<sequence>MGRCPEGEFLKMVRNEIKDILKQLYPEEPIIVDYVPADKKGDYSTNLALRIARKSSTPPLQIAQDIAKKIDSPIVSETIVYPPGFINFVLNPSYLKEKIKKTERCNIGDGLRVNVEFVSVNPTGPINIVNGRAAAFGDSLVRILNYAGYNADSEYYINDCGKQIELLAESIKQRMNQISGKEFSIPEDGYHGEYLIPLARDFLNAGITDIERIKKEAVHYFLSQHQSMLNNFRVNFKNWIRESDIRNKGYVEKILKVFKDRGLLFEQDRATYLKTTDFNDTRDRVIITKDNRYTYLLPDIAYHLNKIERNYQFLITILGPDHLGQISSLYAGLKALDYKENILKIIIVQEVKLKRDCKYIPMSKRAGTFITLEDLLNEIPVDVSRFFFLMRSSSQHLDFDLDLAKNVSEENPVYYVQYAYARIMSIIKFASEKGFILNDEVALDLIKEKEELDLMKYILRWEETVEDAVKNFEPFMITYYLIGLARIFHHFYQKYRVVSDDESLTMARLFLIKKTAETIKTGMELIGCSCPERM</sequence>
<keyword evidence="4 10" id="KW-0436">Ligase</keyword>
<evidence type="ECO:0000256" key="11">
    <source>
        <dbReference type="RuleBase" id="RU363038"/>
    </source>
</evidence>
<comment type="similarity">
    <text evidence="2 10 11">Belongs to the class-I aminoacyl-tRNA synthetase family.</text>
</comment>
<keyword evidence="6 10" id="KW-0067">ATP-binding</keyword>
<dbReference type="EMBL" id="DSKY01000002">
    <property type="protein sequence ID" value="HDY58045.1"/>
    <property type="molecule type" value="Genomic_DNA"/>
</dbReference>
<organism evidence="14">
    <name type="scientific">candidate division WOR-3 bacterium</name>
    <dbReference type="NCBI Taxonomy" id="2052148"/>
    <lineage>
        <taxon>Bacteria</taxon>
        <taxon>Bacteria division WOR-3</taxon>
    </lineage>
</organism>
<feature type="short sequence motif" description="'HIGH' region" evidence="10">
    <location>
        <begin position="120"/>
        <end position="130"/>
    </location>
</feature>
<proteinExistence type="inferred from homology"/>
<dbReference type="InterPro" id="IPR005148">
    <property type="entry name" value="Arg-tRNA-synth_N"/>
</dbReference>
<evidence type="ECO:0000256" key="3">
    <source>
        <dbReference type="ARBA" id="ARBA00022490"/>
    </source>
</evidence>
<dbReference type="SMART" id="SM00836">
    <property type="entry name" value="DALR_1"/>
    <property type="match status" value="1"/>
</dbReference>
<feature type="domain" description="Arginyl tRNA synthetase N-terminal" evidence="13">
    <location>
        <begin position="11"/>
        <end position="90"/>
    </location>
</feature>
<dbReference type="NCBIfam" id="TIGR00456">
    <property type="entry name" value="argS"/>
    <property type="match status" value="1"/>
</dbReference>
<dbReference type="PRINTS" id="PR01038">
    <property type="entry name" value="TRNASYNTHARG"/>
</dbReference>
<keyword evidence="5 10" id="KW-0547">Nucleotide-binding</keyword>
<comment type="caution">
    <text evidence="14">The sequence shown here is derived from an EMBL/GenBank/DDBJ whole genome shotgun (WGS) entry which is preliminary data.</text>
</comment>
<feature type="domain" description="DALR anticodon binding" evidence="12">
    <location>
        <begin position="416"/>
        <end position="534"/>
    </location>
</feature>
<dbReference type="GO" id="GO:0005737">
    <property type="term" value="C:cytoplasm"/>
    <property type="evidence" value="ECO:0007669"/>
    <property type="project" value="UniProtKB-SubCell"/>
</dbReference>
<gene>
    <name evidence="10" type="primary">argS</name>
    <name evidence="14" type="ORF">ENP86_00600</name>
</gene>
<dbReference type="InterPro" id="IPR001278">
    <property type="entry name" value="Arg-tRNA-ligase"/>
</dbReference>
<comment type="subunit">
    <text evidence="10">Monomer.</text>
</comment>
<dbReference type="EC" id="6.1.1.19" evidence="10"/>
<dbReference type="SUPFAM" id="SSF52374">
    <property type="entry name" value="Nucleotidylyl transferase"/>
    <property type="match status" value="1"/>
</dbReference>
<evidence type="ECO:0000259" key="12">
    <source>
        <dbReference type="SMART" id="SM00836"/>
    </source>
</evidence>
<dbReference type="GO" id="GO:0005524">
    <property type="term" value="F:ATP binding"/>
    <property type="evidence" value="ECO:0007669"/>
    <property type="project" value="UniProtKB-UniRule"/>
</dbReference>
<dbReference type="GO" id="GO:0006420">
    <property type="term" value="P:arginyl-tRNA aminoacylation"/>
    <property type="evidence" value="ECO:0007669"/>
    <property type="project" value="UniProtKB-UniRule"/>
</dbReference>
<keyword evidence="3 10" id="KW-0963">Cytoplasm</keyword>
<dbReference type="Gene3D" id="1.10.730.10">
    <property type="entry name" value="Isoleucyl-tRNA Synthetase, Domain 1"/>
    <property type="match status" value="1"/>
</dbReference>
<dbReference type="SUPFAM" id="SSF55190">
    <property type="entry name" value="Arginyl-tRNA synthetase (ArgRS), N-terminal 'additional' domain"/>
    <property type="match status" value="1"/>
</dbReference>
<keyword evidence="7 10" id="KW-0648">Protein biosynthesis</keyword>
<dbReference type="InterPro" id="IPR009080">
    <property type="entry name" value="tRNAsynth_Ia_anticodon-bd"/>
</dbReference>
<dbReference type="Gene3D" id="3.30.1360.70">
    <property type="entry name" value="Arginyl tRNA synthetase N-terminal domain"/>
    <property type="match status" value="1"/>
</dbReference>
<evidence type="ECO:0000259" key="13">
    <source>
        <dbReference type="SMART" id="SM01016"/>
    </source>
</evidence>
<dbReference type="Pfam" id="PF05746">
    <property type="entry name" value="DALR_1"/>
    <property type="match status" value="1"/>
</dbReference>
<evidence type="ECO:0000313" key="14">
    <source>
        <dbReference type="EMBL" id="HDY58045.1"/>
    </source>
</evidence>
<dbReference type="InterPro" id="IPR014729">
    <property type="entry name" value="Rossmann-like_a/b/a_fold"/>
</dbReference>
<dbReference type="PANTHER" id="PTHR11956">
    <property type="entry name" value="ARGINYL-TRNA SYNTHETASE"/>
    <property type="match status" value="1"/>
</dbReference>
<dbReference type="AlphaFoldDB" id="A0A7V0Z3P7"/>
<evidence type="ECO:0000256" key="2">
    <source>
        <dbReference type="ARBA" id="ARBA00005594"/>
    </source>
</evidence>
<evidence type="ECO:0000256" key="5">
    <source>
        <dbReference type="ARBA" id="ARBA00022741"/>
    </source>
</evidence>
<dbReference type="InterPro" id="IPR008909">
    <property type="entry name" value="DALR_anticod-bd"/>
</dbReference>
<evidence type="ECO:0000256" key="8">
    <source>
        <dbReference type="ARBA" id="ARBA00023146"/>
    </source>
</evidence>
<evidence type="ECO:0000256" key="4">
    <source>
        <dbReference type="ARBA" id="ARBA00022598"/>
    </source>
</evidence>
<evidence type="ECO:0000256" key="6">
    <source>
        <dbReference type="ARBA" id="ARBA00022840"/>
    </source>
</evidence>
<dbReference type="GO" id="GO:0004814">
    <property type="term" value="F:arginine-tRNA ligase activity"/>
    <property type="evidence" value="ECO:0007669"/>
    <property type="project" value="UniProtKB-UniRule"/>
</dbReference>
<reference evidence="14" key="1">
    <citation type="journal article" date="2020" name="mSystems">
        <title>Genome- and Community-Level Interaction Insights into Carbon Utilization and Element Cycling Functions of Hydrothermarchaeota in Hydrothermal Sediment.</title>
        <authorList>
            <person name="Zhou Z."/>
            <person name="Liu Y."/>
            <person name="Xu W."/>
            <person name="Pan J."/>
            <person name="Luo Z.H."/>
            <person name="Li M."/>
        </authorList>
    </citation>
    <scope>NUCLEOTIDE SEQUENCE [LARGE SCALE GENOMIC DNA]</scope>
    <source>
        <strain evidence="14">SpSt-258</strain>
    </source>
</reference>
<dbReference type="Gene3D" id="3.40.50.620">
    <property type="entry name" value="HUPs"/>
    <property type="match status" value="1"/>
</dbReference>